<keyword evidence="2" id="KW-1185">Reference proteome</keyword>
<evidence type="ECO:0000313" key="1">
    <source>
        <dbReference type="EMBL" id="KAK5837371.1"/>
    </source>
</evidence>
<proteinExistence type="predicted"/>
<protein>
    <submittedName>
        <fullName evidence="1">Uncharacterized protein</fullName>
    </submittedName>
</protein>
<name>A0ABR0QDH5_GOSAR</name>
<gene>
    <name evidence="1" type="ORF">PVK06_013181</name>
</gene>
<accession>A0ABR0QDH5</accession>
<evidence type="ECO:0000313" key="2">
    <source>
        <dbReference type="Proteomes" id="UP001358586"/>
    </source>
</evidence>
<dbReference type="Proteomes" id="UP001358586">
    <property type="component" value="Chromosome 4"/>
</dbReference>
<sequence>MEVIINEVVLEARHVQRWKFHDRSRTLPSNCFNGYGRRESMVARGLNAA</sequence>
<reference evidence="1 2" key="1">
    <citation type="submission" date="2023-03" db="EMBL/GenBank/DDBJ databases">
        <title>WGS of Gossypium arboreum.</title>
        <authorList>
            <person name="Yu D."/>
        </authorList>
    </citation>
    <scope>NUCLEOTIDE SEQUENCE [LARGE SCALE GENOMIC DNA]</scope>
    <source>
        <tissue evidence="1">Leaf</tissue>
    </source>
</reference>
<dbReference type="EMBL" id="JARKNE010000004">
    <property type="protein sequence ID" value="KAK5837371.1"/>
    <property type="molecule type" value="Genomic_DNA"/>
</dbReference>
<comment type="caution">
    <text evidence="1">The sequence shown here is derived from an EMBL/GenBank/DDBJ whole genome shotgun (WGS) entry which is preliminary data.</text>
</comment>
<organism evidence="1 2">
    <name type="scientific">Gossypium arboreum</name>
    <name type="common">Tree cotton</name>
    <name type="synonym">Gossypium nanking</name>
    <dbReference type="NCBI Taxonomy" id="29729"/>
    <lineage>
        <taxon>Eukaryota</taxon>
        <taxon>Viridiplantae</taxon>
        <taxon>Streptophyta</taxon>
        <taxon>Embryophyta</taxon>
        <taxon>Tracheophyta</taxon>
        <taxon>Spermatophyta</taxon>
        <taxon>Magnoliopsida</taxon>
        <taxon>eudicotyledons</taxon>
        <taxon>Gunneridae</taxon>
        <taxon>Pentapetalae</taxon>
        <taxon>rosids</taxon>
        <taxon>malvids</taxon>
        <taxon>Malvales</taxon>
        <taxon>Malvaceae</taxon>
        <taxon>Malvoideae</taxon>
        <taxon>Gossypium</taxon>
    </lineage>
</organism>